<dbReference type="Proteomes" id="UP000727407">
    <property type="component" value="Unassembled WGS sequence"/>
</dbReference>
<dbReference type="AlphaFoldDB" id="A0A8J4XGK9"/>
<name>A0A8J4XGK9_CLAMG</name>
<comment type="caution">
    <text evidence="2">The sequence shown here is derived from an EMBL/GenBank/DDBJ whole genome shotgun (WGS) entry which is preliminary data.</text>
</comment>
<evidence type="ECO:0000313" key="2">
    <source>
        <dbReference type="EMBL" id="KAF5909525.1"/>
    </source>
</evidence>
<feature type="non-terminal residue" evidence="2">
    <location>
        <position position="1"/>
    </location>
</feature>
<proteinExistence type="predicted"/>
<gene>
    <name evidence="2" type="primary">ste50</name>
    <name evidence="2" type="ORF">DAT39_000728</name>
</gene>
<feature type="non-terminal residue" evidence="2">
    <location>
        <position position="92"/>
    </location>
</feature>
<sequence length="92" mass="10683">EKVHHKPQHKQALNTERTKEPFPRNAKSSSCSHNPFHNPAASCQCETVLIICSAKADRLLIFRTWPNTEKRNLREDGVLRAVTSKWTHFFMQ</sequence>
<feature type="region of interest" description="Disordered" evidence="1">
    <location>
        <begin position="1"/>
        <end position="33"/>
    </location>
</feature>
<protein>
    <submittedName>
        <fullName evidence="2">Protein STE50</fullName>
    </submittedName>
</protein>
<organism evidence="2 3">
    <name type="scientific">Clarias magur</name>
    <name type="common">Asian catfish</name>
    <name type="synonym">Macropteronotus magur</name>
    <dbReference type="NCBI Taxonomy" id="1594786"/>
    <lineage>
        <taxon>Eukaryota</taxon>
        <taxon>Metazoa</taxon>
        <taxon>Chordata</taxon>
        <taxon>Craniata</taxon>
        <taxon>Vertebrata</taxon>
        <taxon>Euteleostomi</taxon>
        <taxon>Actinopterygii</taxon>
        <taxon>Neopterygii</taxon>
        <taxon>Teleostei</taxon>
        <taxon>Ostariophysi</taxon>
        <taxon>Siluriformes</taxon>
        <taxon>Clariidae</taxon>
        <taxon>Clarias</taxon>
    </lineage>
</organism>
<evidence type="ECO:0000256" key="1">
    <source>
        <dbReference type="SAM" id="MobiDB-lite"/>
    </source>
</evidence>
<keyword evidence="3" id="KW-1185">Reference proteome</keyword>
<evidence type="ECO:0000313" key="3">
    <source>
        <dbReference type="Proteomes" id="UP000727407"/>
    </source>
</evidence>
<reference evidence="2" key="1">
    <citation type="submission" date="2020-07" db="EMBL/GenBank/DDBJ databases">
        <title>Clarias magur genome sequencing, assembly and annotation.</title>
        <authorList>
            <person name="Kushwaha B."/>
            <person name="Kumar R."/>
            <person name="Das P."/>
            <person name="Joshi C.G."/>
            <person name="Kumar D."/>
            <person name="Nagpure N.S."/>
            <person name="Pandey M."/>
            <person name="Agarwal S."/>
            <person name="Srivastava S."/>
            <person name="Singh M."/>
            <person name="Sahoo L."/>
            <person name="Jayasankar P."/>
            <person name="Meher P.K."/>
            <person name="Koringa P.G."/>
            <person name="Iquebal M.A."/>
            <person name="Das S.P."/>
            <person name="Bit A."/>
            <person name="Patnaik S."/>
            <person name="Patel N."/>
            <person name="Shah T.M."/>
            <person name="Hinsu A."/>
            <person name="Jena J.K."/>
        </authorList>
    </citation>
    <scope>NUCLEOTIDE SEQUENCE</scope>
    <source>
        <strain evidence="2">CIFAMagur01</strain>
        <tissue evidence="2">Testis</tissue>
    </source>
</reference>
<accession>A0A8J4XGK9</accession>
<dbReference type="EMBL" id="QNUK01000004">
    <property type="protein sequence ID" value="KAF5909525.1"/>
    <property type="molecule type" value="Genomic_DNA"/>
</dbReference>